<gene>
    <name evidence="10" type="ORF">KP79_PYT23854</name>
</gene>
<reference evidence="10 11" key="1">
    <citation type="journal article" date="2017" name="Nat. Ecol. Evol.">
        <title>Scallop genome provides insights into evolution of bilaterian karyotype and development.</title>
        <authorList>
            <person name="Wang S."/>
            <person name="Zhang J."/>
            <person name="Jiao W."/>
            <person name="Li J."/>
            <person name="Xun X."/>
            <person name="Sun Y."/>
            <person name="Guo X."/>
            <person name="Huan P."/>
            <person name="Dong B."/>
            <person name="Zhang L."/>
            <person name="Hu X."/>
            <person name="Sun X."/>
            <person name="Wang J."/>
            <person name="Zhao C."/>
            <person name="Wang Y."/>
            <person name="Wang D."/>
            <person name="Huang X."/>
            <person name="Wang R."/>
            <person name="Lv J."/>
            <person name="Li Y."/>
            <person name="Zhang Z."/>
            <person name="Liu B."/>
            <person name="Lu W."/>
            <person name="Hui Y."/>
            <person name="Liang J."/>
            <person name="Zhou Z."/>
            <person name="Hou R."/>
            <person name="Li X."/>
            <person name="Liu Y."/>
            <person name="Li H."/>
            <person name="Ning X."/>
            <person name="Lin Y."/>
            <person name="Zhao L."/>
            <person name="Xing Q."/>
            <person name="Dou J."/>
            <person name="Li Y."/>
            <person name="Mao J."/>
            <person name="Guo H."/>
            <person name="Dou H."/>
            <person name="Li T."/>
            <person name="Mu C."/>
            <person name="Jiang W."/>
            <person name="Fu Q."/>
            <person name="Fu X."/>
            <person name="Miao Y."/>
            <person name="Liu J."/>
            <person name="Yu Q."/>
            <person name="Li R."/>
            <person name="Liao H."/>
            <person name="Li X."/>
            <person name="Kong Y."/>
            <person name="Jiang Z."/>
            <person name="Chourrout D."/>
            <person name="Li R."/>
            <person name="Bao Z."/>
        </authorList>
    </citation>
    <scope>NUCLEOTIDE SEQUENCE [LARGE SCALE GENOMIC DNA]</scope>
    <source>
        <strain evidence="10 11">PY_sf001</strain>
    </source>
</reference>
<dbReference type="Proteomes" id="UP000242188">
    <property type="component" value="Unassembled WGS sequence"/>
</dbReference>
<protein>
    <submittedName>
        <fullName evidence="10">Tachykinin-like peptides receptor 99D</fullName>
    </submittedName>
</protein>
<dbReference type="PRINTS" id="PR00237">
    <property type="entry name" value="GPCRRHODOPSN"/>
</dbReference>
<dbReference type="GO" id="GO:0005886">
    <property type="term" value="C:plasma membrane"/>
    <property type="evidence" value="ECO:0007669"/>
    <property type="project" value="TreeGrafter"/>
</dbReference>
<feature type="transmembrane region" description="Helical" evidence="8">
    <location>
        <begin position="187"/>
        <end position="209"/>
    </location>
</feature>
<feature type="transmembrane region" description="Helical" evidence="8">
    <location>
        <begin position="119"/>
        <end position="139"/>
    </location>
</feature>
<feature type="domain" description="G-protein coupled receptors family 1 profile" evidence="9">
    <location>
        <begin position="23"/>
        <end position="300"/>
    </location>
</feature>
<sequence length="349" mass="39293">MIVTAELVYVCVLCVAGLVTVTGNGVLVYLMCSKRSLRNASNFYMASMSIADTGVGLFVPAAIVVTIMDIPLPVGWGYFSPYFELATLSAGIFSFLLISYDRHLAVSKALTYHATKRSALTSLAAVWVSAFIYSLRIFIQYEVAKILKRDLPPLDGDDDNITETSNDDDEVEGGFCNVLVEEDYNDLIFRCVDFVILFIIPIVCMSYWYKGIISNLWAGNITTTSHVRRKRRVIKLLIINVVVFFVCWIPFYLSDIISDTHVLVMRLKDPEYDEEASSKEIRLCLIFIAISHSYLNPIIFLSFHADFKAELTSTVICKCAWARRTRTVEPTDQTLRTADQADEGLRTIS</sequence>
<evidence type="ECO:0000256" key="4">
    <source>
        <dbReference type="ARBA" id="ARBA00023040"/>
    </source>
</evidence>
<dbReference type="EMBL" id="NEDP02004717">
    <property type="protein sequence ID" value="OWF44614.1"/>
    <property type="molecule type" value="Genomic_DNA"/>
</dbReference>
<evidence type="ECO:0000256" key="5">
    <source>
        <dbReference type="ARBA" id="ARBA00023136"/>
    </source>
</evidence>
<dbReference type="GO" id="GO:0004930">
    <property type="term" value="F:G protein-coupled receptor activity"/>
    <property type="evidence" value="ECO:0007669"/>
    <property type="project" value="UniProtKB-KW"/>
</dbReference>
<dbReference type="AlphaFoldDB" id="A0A210Q7A6"/>
<dbReference type="SUPFAM" id="SSF81321">
    <property type="entry name" value="Family A G protein-coupled receptor-like"/>
    <property type="match status" value="1"/>
</dbReference>
<keyword evidence="6 10" id="KW-0675">Receptor</keyword>
<evidence type="ECO:0000256" key="8">
    <source>
        <dbReference type="SAM" id="Phobius"/>
    </source>
</evidence>
<evidence type="ECO:0000256" key="2">
    <source>
        <dbReference type="ARBA" id="ARBA00022692"/>
    </source>
</evidence>
<name>A0A210Q7A6_MIZYE</name>
<dbReference type="Gene3D" id="1.20.1070.10">
    <property type="entry name" value="Rhodopsin 7-helix transmembrane proteins"/>
    <property type="match status" value="1"/>
</dbReference>
<keyword evidence="4" id="KW-0297">G-protein coupled receptor</keyword>
<feature type="transmembrane region" description="Helical" evidence="8">
    <location>
        <begin position="43"/>
        <end position="67"/>
    </location>
</feature>
<accession>A0A210Q7A6</accession>
<dbReference type="OrthoDB" id="6147389at2759"/>
<keyword evidence="5 8" id="KW-0472">Membrane</keyword>
<dbReference type="CDD" id="cd00637">
    <property type="entry name" value="7tm_classA_rhodopsin-like"/>
    <property type="match status" value="1"/>
</dbReference>
<organism evidence="10 11">
    <name type="scientific">Mizuhopecten yessoensis</name>
    <name type="common">Japanese scallop</name>
    <name type="synonym">Patinopecten yessoensis</name>
    <dbReference type="NCBI Taxonomy" id="6573"/>
    <lineage>
        <taxon>Eukaryota</taxon>
        <taxon>Metazoa</taxon>
        <taxon>Spiralia</taxon>
        <taxon>Lophotrochozoa</taxon>
        <taxon>Mollusca</taxon>
        <taxon>Bivalvia</taxon>
        <taxon>Autobranchia</taxon>
        <taxon>Pteriomorphia</taxon>
        <taxon>Pectinida</taxon>
        <taxon>Pectinoidea</taxon>
        <taxon>Pectinidae</taxon>
        <taxon>Mizuhopecten</taxon>
    </lineage>
</organism>
<evidence type="ECO:0000256" key="7">
    <source>
        <dbReference type="ARBA" id="ARBA00023224"/>
    </source>
</evidence>
<comment type="caution">
    <text evidence="10">The sequence shown here is derived from an EMBL/GenBank/DDBJ whole genome shotgun (WGS) entry which is preliminary data.</text>
</comment>
<dbReference type="PANTHER" id="PTHR45695:SF15">
    <property type="entry name" value="OPSIN RH2"/>
    <property type="match status" value="1"/>
</dbReference>
<dbReference type="PANTHER" id="PTHR45695">
    <property type="entry name" value="LEUCOKININ RECEPTOR-RELATED"/>
    <property type="match status" value="1"/>
</dbReference>
<keyword evidence="2 8" id="KW-0812">Transmembrane</keyword>
<evidence type="ECO:0000313" key="10">
    <source>
        <dbReference type="EMBL" id="OWF44614.1"/>
    </source>
</evidence>
<proteinExistence type="predicted"/>
<dbReference type="InterPro" id="IPR017452">
    <property type="entry name" value="GPCR_Rhodpsn_7TM"/>
</dbReference>
<evidence type="ECO:0000313" key="11">
    <source>
        <dbReference type="Proteomes" id="UP000242188"/>
    </source>
</evidence>
<feature type="transmembrane region" description="Helical" evidence="8">
    <location>
        <begin position="233"/>
        <end position="253"/>
    </location>
</feature>
<keyword evidence="3 8" id="KW-1133">Transmembrane helix</keyword>
<dbReference type="InterPro" id="IPR000276">
    <property type="entry name" value="GPCR_Rhodpsn"/>
</dbReference>
<dbReference type="STRING" id="6573.A0A210Q7A6"/>
<feature type="transmembrane region" description="Helical" evidence="8">
    <location>
        <begin position="6"/>
        <end position="31"/>
    </location>
</feature>
<evidence type="ECO:0000256" key="6">
    <source>
        <dbReference type="ARBA" id="ARBA00023170"/>
    </source>
</evidence>
<evidence type="ECO:0000259" key="9">
    <source>
        <dbReference type="PROSITE" id="PS50262"/>
    </source>
</evidence>
<comment type="subcellular location">
    <subcellularLocation>
        <location evidence="1">Membrane</location>
        <topology evidence="1">Multi-pass membrane protein</topology>
    </subcellularLocation>
</comment>
<dbReference type="PROSITE" id="PS50262">
    <property type="entry name" value="G_PROTEIN_RECEP_F1_2"/>
    <property type="match status" value="1"/>
</dbReference>
<evidence type="ECO:0000256" key="1">
    <source>
        <dbReference type="ARBA" id="ARBA00004141"/>
    </source>
</evidence>
<evidence type="ECO:0000256" key="3">
    <source>
        <dbReference type="ARBA" id="ARBA00022989"/>
    </source>
</evidence>
<keyword evidence="7" id="KW-0807">Transducer</keyword>
<dbReference type="Pfam" id="PF00001">
    <property type="entry name" value="7tm_1"/>
    <property type="match status" value="1"/>
</dbReference>
<feature type="transmembrane region" description="Helical" evidence="8">
    <location>
        <begin position="79"/>
        <end position="98"/>
    </location>
</feature>
<keyword evidence="11" id="KW-1185">Reference proteome</keyword>